<evidence type="ECO:0000313" key="1">
    <source>
        <dbReference type="EMBL" id="GAH56843.1"/>
    </source>
</evidence>
<gene>
    <name evidence="1" type="ORF">S03H2_32561</name>
</gene>
<proteinExistence type="predicted"/>
<reference evidence="1" key="1">
    <citation type="journal article" date="2014" name="Front. Microbiol.">
        <title>High frequency of phylogenetically diverse reductive dehalogenase-homologous genes in deep subseafloor sedimentary metagenomes.</title>
        <authorList>
            <person name="Kawai M."/>
            <person name="Futagami T."/>
            <person name="Toyoda A."/>
            <person name="Takaki Y."/>
            <person name="Nishi S."/>
            <person name="Hori S."/>
            <person name="Arai W."/>
            <person name="Tsubouchi T."/>
            <person name="Morono Y."/>
            <person name="Uchiyama I."/>
            <person name="Ito T."/>
            <person name="Fujiyama A."/>
            <person name="Inagaki F."/>
            <person name="Takami H."/>
        </authorList>
    </citation>
    <scope>NUCLEOTIDE SEQUENCE</scope>
    <source>
        <strain evidence="1">Expedition CK06-06</strain>
    </source>
</reference>
<comment type="caution">
    <text evidence="1">The sequence shown here is derived from an EMBL/GenBank/DDBJ whole genome shotgun (WGS) entry which is preliminary data.</text>
</comment>
<sequence length="142" mass="16140">MPPEMELNYNDQIFDPPAPAVWVELRSPDSPNSPTPVRLVALLDSGAFTSAIPETVIETLHLYKIDEIQAGDYNAEEDKDFRTVPVYWIHLTIPYMEPIWARVIPKKPKSHATIGRNIINEWLLTLDGPKLKCCLKLTTEIT</sequence>
<organism evidence="1">
    <name type="scientific">marine sediment metagenome</name>
    <dbReference type="NCBI Taxonomy" id="412755"/>
    <lineage>
        <taxon>unclassified sequences</taxon>
        <taxon>metagenomes</taxon>
        <taxon>ecological metagenomes</taxon>
    </lineage>
</organism>
<dbReference type="AlphaFoldDB" id="X1IGY7"/>
<name>X1IGY7_9ZZZZ</name>
<accession>X1IGY7</accession>
<protein>
    <recommendedName>
        <fullName evidence="2">Peptidase A2 domain-containing protein</fullName>
    </recommendedName>
</protein>
<evidence type="ECO:0008006" key="2">
    <source>
        <dbReference type="Google" id="ProtNLM"/>
    </source>
</evidence>
<dbReference type="EMBL" id="BARU01019785">
    <property type="protein sequence ID" value="GAH56843.1"/>
    <property type="molecule type" value="Genomic_DNA"/>
</dbReference>